<evidence type="ECO:0000313" key="3">
    <source>
        <dbReference type="Proteomes" id="UP000036958"/>
    </source>
</evidence>
<dbReference type="PATRIC" id="fig|1409788.3.peg.2525"/>
<dbReference type="PANTHER" id="PTHR38030:SF2">
    <property type="entry name" value="PROTOPORPHYRINOGEN IX DEHYDROGENASE [QUINONE]"/>
    <property type="match status" value="1"/>
</dbReference>
<dbReference type="RefSeq" id="WP_053183693.1">
    <property type="nucleotide sequence ID" value="NZ_LGIA01000153.1"/>
</dbReference>
<dbReference type="OrthoDB" id="2146857at2"/>
<dbReference type="GO" id="GO:0010181">
    <property type="term" value="F:FMN binding"/>
    <property type="evidence" value="ECO:0007669"/>
    <property type="project" value="TreeGrafter"/>
</dbReference>
<feature type="domain" description="Flavodoxin" evidence="1">
    <location>
        <begin position="4"/>
        <end position="139"/>
    </location>
</feature>
<evidence type="ECO:0000259" key="1">
    <source>
        <dbReference type="Pfam" id="PF12724"/>
    </source>
</evidence>
<accession>A0A0L8V8L4</accession>
<dbReference type="AlphaFoldDB" id="A0A0L8V8L4"/>
<gene>
    <name evidence="2" type="ORF">NC99_24460</name>
</gene>
<proteinExistence type="predicted"/>
<reference evidence="3" key="1">
    <citation type="submission" date="2015-07" db="EMBL/GenBank/DDBJ databases">
        <title>Genome sequencing of Sunxiuqinia dokdonensis strain SK.</title>
        <authorList>
            <person name="Ahn S."/>
            <person name="Kim B.-C."/>
        </authorList>
    </citation>
    <scope>NUCLEOTIDE SEQUENCE [LARGE SCALE GENOMIC DNA]</scope>
    <source>
        <strain evidence="3">SK</strain>
    </source>
</reference>
<dbReference type="Pfam" id="PF12724">
    <property type="entry name" value="Flavodoxin_5"/>
    <property type="match status" value="1"/>
</dbReference>
<sequence>MKTLIIYMSTHGCTTQVVHELAEQLNGEVTIKNLKEDQDPDFQDYDRVIVGGSIHAGQIQRKIRDFCTINTEKLGYKQLGLFICCMYEGDQAFQQLENAFPEKLHQYAKSEAILGGEFNFEKMRFFEKLIVRKVAKVEQTVSRIDHEAIRNFAKKMDKTFSPFVTLI</sequence>
<dbReference type="SUPFAM" id="SSF52218">
    <property type="entry name" value="Flavoproteins"/>
    <property type="match status" value="1"/>
</dbReference>
<dbReference type="GO" id="GO:0006783">
    <property type="term" value="P:heme biosynthetic process"/>
    <property type="evidence" value="ECO:0007669"/>
    <property type="project" value="TreeGrafter"/>
</dbReference>
<organism evidence="2 3">
    <name type="scientific">Sunxiuqinia dokdonensis</name>
    <dbReference type="NCBI Taxonomy" id="1409788"/>
    <lineage>
        <taxon>Bacteria</taxon>
        <taxon>Pseudomonadati</taxon>
        <taxon>Bacteroidota</taxon>
        <taxon>Bacteroidia</taxon>
        <taxon>Marinilabiliales</taxon>
        <taxon>Prolixibacteraceae</taxon>
        <taxon>Sunxiuqinia</taxon>
    </lineage>
</organism>
<dbReference type="STRING" id="1409788.NC99_24460"/>
<dbReference type="InterPro" id="IPR026816">
    <property type="entry name" value="Flavodoxin_dom"/>
</dbReference>
<dbReference type="Proteomes" id="UP000036958">
    <property type="component" value="Unassembled WGS sequence"/>
</dbReference>
<dbReference type="PANTHER" id="PTHR38030">
    <property type="entry name" value="PROTOPORPHYRINOGEN IX DEHYDROGENASE [MENAQUINONE]"/>
    <property type="match status" value="1"/>
</dbReference>
<dbReference type="InterPro" id="IPR029039">
    <property type="entry name" value="Flavoprotein-like_sf"/>
</dbReference>
<evidence type="ECO:0000313" key="2">
    <source>
        <dbReference type="EMBL" id="KOH44786.1"/>
    </source>
</evidence>
<protein>
    <recommendedName>
        <fullName evidence="1">Flavodoxin domain-containing protein</fullName>
    </recommendedName>
</protein>
<dbReference type="EMBL" id="LGIA01000153">
    <property type="protein sequence ID" value="KOH44786.1"/>
    <property type="molecule type" value="Genomic_DNA"/>
</dbReference>
<keyword evidence="3" id="KW-1185">Reference proteome</keyword>
<name>A0A0L8V8L4_9BACT</name>
<dbReference type="InterPro" id="IPR052200">
    <property type="entry name" value="Protoporphyrinogen_IX_DH"/>
</dbReference>
<comment type="caution">
    <text evidence="2">The sequence shown here is derived from an EMBL/GenBank/DDBJ whole genome shotgun (WGS) entry which is preliminary data.</text>
</comment>
<dbReference type="GO" id="GO:0070819">
    <property type="term" value="F:menaquinone-dependent protoporphyrinogen oxidase activity"/>
    <property type="evidence" value="ECO:0007669"/>
    <property type="project" value="TreeGrafter"/>
</dbReference>
<dbReference type="Gene3D" id="3.40.50.360">
    <property type="match status" value="1"/>
</dbReference>